<reference evidence="2 3" key="1">
    <citation type="journal article" date="2019" name="Emerg. Microbes Infect.">
        <title>Comprehensive subspecies identification of 175 nontuberculous mycobacteria species based on 7547 genomic profiles.</title>
        <authorList>
            <person name="Matsumoto Y."/>
            <person name="Kinjo T."/>
            <person name="Motooka D."/>
            <person name="Nabeya D."/>
            <person name="Jung N."/>
            <person name="Uechi K."/>
            <person name="Horii T."/>
            <person name="Iida T."/>
            <person name="Fujita J."/>
            <person name="Nakamura S."/>
        </authorList>
    </citation>
    <scope>NUCLEOTIDE SEQUENCE [LARGE SCALE GENOMIC DNA]</scope>
    <source>
        <strain evidence="2 3">JCM 15658</strain>
    </source>
</reference>
<feature type="region of interest" description="Disordered" evidence="1">
    <location>
        <begin position="34"/>
        <end position="53"/>
    </location>
</feature>
<evidence type="ECO:0000313" key="2">
    <source>
        <dbReference type="EMBL" id="BBZ62027.1"/>
    </source>
</evidence>
<proteinExistence type="predicted"/>
<accession>A0AAD1IYJ6</accession>
<keyword evidence="3" id="KW-1185">Reference proteome</keyword>
<dbReference type="EMBL" id="AP022617">
    <property type="protein sequence ID" value="BBZ62027.1"/>
    <property type="molecule type" value="Genomic_DNA"/>
</dbReference>
<gene>
    <name evidence="2" type="ORF">MMON_33280</name>
</gene>
<dbReference type="Proteomes" id="UP000466039">
    <property type="component" value="Chromosome"/>
</dbReference>
<dbReference type="AlphaFoldDB" id="A0AAD1IYJ6"/>
<sequence>MPTSATTVMVTSQAFAERLVAAASAAVFAAGCVSRKGRAPSGSQAVKTERDRP</sequence>
<organism evidence="2 3">
    <name type="scientific">Mycolicibacterium monacense</name>
    <name type="common">Mycobacterium monacense</name>
    <dbReference type="NCBI Taxonomy" id="85693"/>
    <lineage>
        <taxon>Bacteria</taxon>
        <taxon>Bacillati</taxon>
        <taxon>Actinomycetota</taxon>
        <taxon>Actinomycetes</taxon>
        <taxon>Mycobacteriales</taxon>
        <taxon>Mycobacteriaceae</taxon>
        <taxon>Mycolicibacterium</taxon>
    </lineage>
</organism>
<evidence type="ECO:0000313" key="3">
    <source>
        <dbReference type="Proteomes" id="UP000466039"/>
    </source>
</evidence>
<name>A0AAD1IYJ6_MYCMB</name>
<evidence type="ECO:0000256" key="1">
    <source>
        <dbReference type="SAM" id="MobiDB-lite"/>
    </source>
</evidence>
<protein>
    <submittedName>
        <fullName evidence="2">Uncharacterized protein</fullName>
    </submittedName>
</protein>